<dbReference type="Proteomes" id="UP000800235">
    <property type="component" value="Unassembled WGS sequence"/>
</dbReference>
<dbReference type="PROSITE" id="PS50011">
    <property type="entry name" value="PROTEIN_KINASE_DOM"/>
    <property type="match status" value="1"/>
</dbReference>
<evidence type="ECO:0000256" key="4">
    <source>
        <dbReference type="ARBA" id="ARBA00023328"/>
    </source>
</evidence>
<dbReference type="CDD" id="cd13981">
    <property type="entry name" value="STKc_Bub1_BubR1"/>
    <property type="match status" value="1"/>
</dbReference>
<dbReference type="GO" id="GO:0051754">
    <property type="term" value="P:meiotic sister chromatid cohesion, centromeric"/>
    <property type="evidence" value="ECO:0007669"/>
    <property type="project" value="TreeGrafter"/>
</dbReference>
<feature type="compositionally biased region" description="Basic and acidic residues" evidence="5">
    <location>
        <begin position="289"/>
        <end position="300"/>
    </location>
</feature>
<evidence type="ECO:0000313" key="8">
    <source>
        <dbReference type="EMBL" id="KAF2421826.1"/>
    </source>
</evidence>
<dbReference type="InterPro" id="IPR000719">
    <property type="entry name" value="Prot_kinase_dom"/>
</dbReference>
<comment type="subcellular location">
    <subcellularLocation>
        <location evidence="1">Chromosome</location>
        <location evidence="1">Centromere</location>
        <location evidence="1">Kinetochore</location>
    </subcellularLocation>
</comment>
<keyword evidence="2" id="KW-0158">Chromosome</keyword>
<dbReference type="InterPro" id="IPR015661">
    <property type="entry name" value="Bub1/Mad3"/>
</dbReference>
<evidence type="ECO:0000313" key="9">
    <source>
        <dbReference type="Proteomes" id="UP000800235"/>
    </source>
</evidence>
<dbReference type="PROSITE" id="PS00108">
    <property type="entry name" value="PROTEIN_KINASE_ST"/>
    <property type="match status" value="1"/>
</dbReference>
<dbReference type="Gene3D" id="1.10.510.10">
    <property type="entry name" value="Transferase(Phosphotransferase) domain 1"/>
    <property type="match status" value="1"/>
</dbReference>
<keyword evidence="9" id="KW-1185">Reference proteome</keyword>
<reference evidence="8" key="1">
    <citation type="journal article" date="2020" name="Stud. Mycol.">
        <title>101 Dothideomycetes genomes: a test case for predicting lifestyles and emergence of pathogens.</title>
        <authorList>
            <person name="Haridas S."/>
            <person name="Albert R."/>
            <person name="Binder M."/>
            <person name="Bloem J."/>
            <person name="Labutti K."/>
            <person name="Salamov A."/>
            <person name="Andreopoulos B."/>
            <person name="Baker S."/>
            <person name="Barry K."/>
            <person name="Bills G."/>
            <person name="Bluhm B."/>
            <person name="Cannon C."/>
            <person name="Castanera R."/>
            <person name="Culley D."/>
            <person name="Daum C."/>
            <person name="Ezra D."/>
            <person name="Gonzalez J."/>
            <person name="Henrissat B."/>
            <person name="Kuo A."/>
            <person name="Liang C."/>
            <person name="Lipzen A."/>
            <person name="Lutzoni F."/>
            <person name="Magnuson J."/>
            <person name="Mondo S."/>
            <person name="Nolan M."/>
            <person name="Ohm R."/>
            <person name="Pangilinan J."/>
            <person name="Park H.-J."/>
            <person name="Ramirez L."/>
            <person name="Alfaro M."/>
            <person name="Sun H."/>
            <person name="Tritt A."/>
            <person name="Yoshinaga Y."/>
            <person name="Zwiers L.-H."/>
            <person name="Turgeon B."/>
            <person name="Goodwin S."/>
            <person name="Spatafora J."/>
            <person name="Crous P."/>
            <person name="Grigoriev I."/>
        </authorList>
    </citation>
    <scope>NUCLEOTIDE SEQUENCE</scope>
    <source>
        <strain evidence="8">CBS 130266</strain>
    </source>
</reference>
<name>A0A9P4NHJ6_9PEZI</name>
<keyword evidence="3" id="KW-0995">Kinetochore</keyword>
<feature type="compositionally biased region" description="Polar residues" evidence="5">
    <location>
        <begin position="583"/>
        <end position="596"/>
    </location>
</feature>
<feature type="compositionally biased region" description="Low complexity" evidence="5">
    <location>
        <begin position="559"/>
        <end position="575"/>
    </location>
</feature>
<dbReference type="InterPro" id="IPR008271">
    <property type="entry name" value="Ser/Thr_kinase_AS"/>
</dbReference>
<dbReference type="SMART" id="SM00220">
    <property type="entry name" value="S_TKc"/>
    <property type="match status" value="1"/>
</dbReference>
<dbReference type="InterPro" id="IPR013212">
    <property type="entry name" value="Mad3/Bub1_I"/>
</dbReference>
<feature type="compositionally biased region" description="Polar residues" evidence="5">
    <location>
        <begin position="639"/>
        <end position="653"/>
    </location>
</feature>
<gene>
    <name evidence="8" type="ORF">EJ08DRAFT_672882</name>
</gene>
<dbReference type="EMBL" id="MU007095">
    <property type="protein sequence ID" value="KAF2421826.1"/>
    <property type="molecule type" value="Genomic_DNA"/>
</dbReference>
<evidence type="ECO:0000256" key="1">
    <source>
        <dbReference type="ARBA" id="ARBA00004629"/>
    </source>
</evidence>
<evidence type="ECO:0000256" key="5">
    <source>
        <dbReference type="SAM" id="MobiDB-lite"/>
    </source>
</evidence>
<evidence type="ECO:0008006" key="10">
    <source>
        <dbReference type="Google" id="ProtNLM"/>
    </source>
</evidence>
<dbReference type="PANTHER" id="PTHR14030:SF4">
    <property type="entry name" value="BUB1 KINASE, ISOFORM A-RELATED"/>
    <property type="match status" value="1"/>
</dbReference>
<dbReference type="SMART" id="SM00777">
    <property type="entry name" value="Mad3_BUB1_I"/>
    <property type="match status" value="1"/>
</dbReference>
<dbReference type="Pfam" id="PF00069">
    <property type="entry name" value="Pkinase"/>
    <property type="match status" value="1"/>
</dbReference>
<dbReference type="GO" id="GO:0005634">
    <property type="term" value="C:nucleus"/>
    <property type="evidence" value="ECO:0007669"/>
    <property type="project" value="TreeGrafter"/>
</dbReference>
<feature type="domain" description="BUB1 N-terminal" evidence="7">
    <location>
        <begin position="61"/>
        <end position="227"/>
    </location>
</feature>
<dbReference type="Pfam" id="PF08311">
    <property type="entry name" value="Mad3_BUB1_I"/>
    <property type="match status" value="1"/>
</dbReference>
<keyword evidence="4" id="KW-0137">Centromere</keyword>
<dbReference type="GO" id="GO:0000776">
    <property type="term" value="C:kinetochore"/>
    <property type="evidence" value="ECO:0007669"/>
    <property type="project" value="UniProtKB-KW"/>
</dbReference>
<dbReference type="OrthoDB" id="248495at2759"/>
<proteinExistence type="predicted"/>
<dbReference type="Gene3D" id="1.25.40.430">
    <property type="match status" value="1"/>
</dbReference>
<dbReference type="InterPro" id="IPR011009">
    <property type="entry name" value="Kinase-like_dom_sf"/>
</dbReference>
<feature type="region of interest" description="Disordered" evidence="5">
    <location>
        <begin position="743"/>
        <end position="765"/>
    </location>
</feature>
<dbReference type="GO" id="GO:0005524">
    <property type="term" value="F:ATP binding"/>
    <property type="evidence" value="ECO:0007669"/>
    <property type="project" value="InterPro"/>
</dbReference>
<dbReference type="AlphaFoldDB" id="A0A9P4NHJ6"/>
<evidence type="ECO:0000256" key="3">
    <source>
        <dbReference type="ARBA" id="ARBA00022838"/>
    </source>
</evidence>
<dbReference type="GO" id="GO:0007094">
    <property type="term" value="P:mitotic spindle assembly checkpoint signaling"/>
    <property type="evidence" value="ECO:0007669"/>
    <property type="project" value="InterPro"/>
</dbReference>
<dbReference type="FunFam" id="1.25.40.430:FF:000003">
    <property type="entry name" value="Checkpoint serine/threonine-protein kinase BUB1"/>
    <property type="match status" value="1"/>
</dbReference>
<dbReference type="PROSITE" id="PS51489">
    <property type="entry name" value="BUB1_N"/>
    <property type="match status" value="1"/>
</dbReference>
<feature type="region of interest" description="Disordered" evidence="5">
    <location>
        <begin position="452"/>
        <end position="511"/>
    </location>
</feature>
<evidence type="ECO:0000259" key="7">
    <source>
        <dbReference type="PROSITE" id="PS51489"/>
    </source>
</evidence>
<sequence>MADNEDLIDFGVIETQKENIQSLPGGRSAKSLASIMSPLATKNSPLLSDSQNIRDTIRREYEKELLAIAESDDPLDLYDRYIKWTMDAYPTAQATAESNLLPLLERATKAFLASSHYKNDPRYLKMWLLYIRLFSDAPRETYAFIARHDVGESLALFYEEFAAWLESVGRWMQAEEVYLSGIDREARPTERLIRKFGEFQHRRDTQAQQQGGPTSPALPKVRPALAAKVDPFAGGSAEESDPQAGDRAAASRPTKPGRAKLAIFADGDGPPNPGSSEGNQGWDSIGSIGERKKENTHEARPWAGETLNGGKRAASGPKLMIFKDTTLAASANEHDANSILAQQFTVNPKTGRREVIVVDLEAIYPDGDYKSGREFCLEEIRALRRGLLDRNWRKESIRTTKVFVDAVTKPRPLNPDMDILSPRAQETPSQVPIAPVFEVANRPVKIPIFDDQEPALPEQSHSTKPVKRTRREDRANRTQKIQVLEVKAEPQTTTVQTNLASPTGPKIKRKKSAEATMTFHTKEAMNEVYDLFNQTLSKVSEAGSEGPDSQSEDDDDDYTSAGESTGTGRISGTTSEYGEDTQADFTESRTSQSIAESNEGDDTNTNGSGWSEFTQVKDVPDGAVSLEDEGIDNDYDEITTPTSPNGDPSQSESHPLDNEDSEVVTLAHRPFPRGQNRLPFMTPIVEKTESSVGAMSSFAEKDYFTSKTPSRTSAKTPTIPEYNKNNLWSSPFQEVTNTNLIDKENAPVPQPKLAKPNKKAPLGSTVPLGIKQTLRENPKGPIIKDAQCNPIDESIRQTILSDVQPPVSSYTGYFDWRGKTFGKGNEIRKHCKALKSKGEKTMGLTMPPTLRFEGSERCYTVKRELGKGAFAPVYLVENSMTPAGEEEKDKPVKMGEGEFGVKRQNLEAIKMEDPPSPWEFYLLRQAKRRLGVSRPSDSIVEAYEMHLFDDECYLIEEFRDQGTLLDSVNLCRADVSGGGTMDEQLVMFFTIELFRTVEALHDKGLIHGDLKADNVLVRLNNLSLEKTWAPQYTRDGTSGWCGKGITLIDFGRGIDVKAFRPDAQFIADWKTSEADCAEMREMRPWTYQVDYHGLAGIVHSLLFGKYLETIAERGGTLGAGATKTYRIRESLKRYWQVEIWSELFSILLNPLAHLHNEEGEKLPVLNGMKMLRGKMEVWLETNCEKGVGLKSMIKRLESSIRDRKK</sequence>
<evidence type="ECO:0000259" key="6">
    <source>
        <dbReference type="PROSITE" id="PS50011"/>
    </source>
</evidence>
<evidence type="ECO:0000256" key="2">
    <source>
        <dbReference type="ARBA" id="ARBA00022454"/>
    </source>
</evidence>
<dbReference type="Pfam" id="PF08171">
    <property type="entry name" value="Mad3_BUB1_II"/>
    <property type="match status" value="1"/>
</dbReference>
<feature type="compositionally biased region" description="Acidic residues" evidence="5">
    <location>
        <begin position="626"/>
        <end position="637"/>
    </location>
</feature>
<dbReference type="GO" id="GO:0004672">
    <property type="term" value="F:protein kinase activity"/>
    <property type="evidence" value="ECO:0007669"/>
    <property type="project" value="InterPro"/>
</dbReference>
<feature type="region of interest" description="Disordered" evidence="5">
    <location>
        <begin position="198"/>
        <end position="220"/>
    </location>
</feature>
<feature type="domain" description="Protein kinase" evidence="6">
    <location>
        <begin position="859"/>
        <end position="1205"/>
    </location>
</feature>
<feature type="compositionally biased region" description="Polar residues" evidence="5">
    <location>
        <begin position="490"/>
        <end position="501"/>
    </location>
</feature>
<feature type="region of interest" description="Disordered" evidence="5">
    <location>
        <begin position="232"/>
        <end position="310"/>
    </location>
</feature>
<dbReference type="PANTHER" id="PTHR14030">
    <property type="entry name" value="MITOTIC CHECKPOINT SERINE/THREONINE-PROTEIN KINASE BUB1"/>
    <property type="match status" value="1"/>
</dbReference>
<dbReference type="SUPFAM" id="SSF56112">
    <property type="entry name" value="Protein kinase-like (PK-like)"/>
    <property type="match status" value="1"/>
</dbReference>
<organism evidence="8 9">
    <name type="scientific">Tothia fuscella</name>
    <dbReference type="NCBI Taxonomy" id="1048955"/>
    <lineage>
        <taxon>Eukaryota</taxon>
        <taxon>Fungi</taxon>
        <taxon>Dikarya</taxon>
        <taxon>Ascomycota</taxon>
        <taxon>Pezizomycotina</taxon>
        <taxon>Dothideomycetes</taxon>
        <taxon>Pleosporomycetidae</taxon>
        <taxon>Venturiales</taxon>
        <taxon>Cylindrosympodiaceae</taxon>
        <taxon>Tothia</taxon>
    </lineage>
</organism>
<comment type="caution">
    <text evidence="8">The sequence shown here is derived from an EMBL/GenBank/DDBJ whole genome shotgun (WGS) entry which is preliminary data.</text>
</comment>
<protein>
    <recommendedName>
        <fullName evidence="10">Non-specific serine/threonine protein kinase</fullName>
    </recommendedName>
</protein>
<feature type="compositionally biased region" description="Polar residues" evidence="5">
    <location>
        <begin position="603"/>
        <end position="614"/>
    </location>
</feature>
<feature type="region of interest" description="Disordered" evidence="5">
    <location>
        <begin position="539"/>
        <end position="662"/>
    </location>
</feature>
<accession>A0A9P4NHJ6</accession>
<dbReference type="GO" id="GO:0032991">
    <property type="term" value="C:protein-containing complex"/>
    <property type="evidence" value="ECO:0007669"/>
    <property type="project" value="UniProtKB-ARBA"/>
</dbReference>
<feature type="compositionally biased region" description="Low complexity" evidence="5">
    <location>
        <begin position="751"/>
        <end position="762"/>
    </location>
</feature>
<dbReference type="InterPro" id="IPR012572">
    <property type="entry name" value="Mad3/Bub1_II"/>
</dbReference>